<gene>
    <name evidence="1" type="ORF">FA95DRAFT_367026</name>
</gene>
<proteinExistence type="predicted"/>
<keyword evidence="2" id="KW-1185">Reference proteome</keyword>
<reference evidence="1" key="1">
    <citation type="submission" date="2021-02" db="EMBL/GenBank/DDBJ databases">
        <authorList>
            <consortium name="DOE Joint Genome Institute"/>
            <person name="Ahrendt S."/>
            <person name="Looney B.P."/>
            <person name="Miyauchi S."/>
            <person name="Morin E."/>
            <person name="Drula E."/>
            <person name="Courty P.E."/>
            <person name="Chicoki N."/>
            <person name="Fauchery L."/>
            <person name="Kohler A."/>
            <person name="Kuo A."/>
            <person name="Labutti K."/>
            <person name="Pangilinan J."/>
            <person name="Lipzen A."/>
            <person name="Riley R."/>
            <person name="Andreopoulos W."/>
            <person name="He G."/>
            <person name="Johnson J."/>
            <person name="Barry K.W."/>
            <person name="Grigoriev I.V."/>
            <person name="Nagy L."/>
            <person name="Hibbett D."/>
            <person name="Henrissat B."/>
            <person name="Matheny P.B."/>
            <person name="Labbe J."/>
            <person name="Martin F."/>
        </authorList>
    </citation>
    <scope>NUCLEOTIDE SEQUENCE</scope>
    <source>
        <strain evidence="1">FP105234-sp</strain>
    </source>
</reference>
<dbReference type="Proteomes" id="UP000814033">
    <property type="component" value="Unassembled WGS sequence"/>
</dbReference>
<name>A0ACB8RHK7_9AGAM</name>
<organism evidence="1 2">
    <name type="scientific">Auriscalpium vulgare</name>
    <dbReference type="NCBI Taxonomy" id="40419"/>
    <lineage>
        <taxon>Eukaryota</taxon>
        <taxon>Fungi</taxon>
        <taxon>Dikarya</taxon>
        <taxon>Basidiomycota</taxon>
        <taxon>Agaricomycotina</taxon>
        <taxon>Agaricomycetes</taxon>
        <taxon>Russulales</taxon>
        <taxon>Auriscalpiaceae</taxon>
        <taxon>Auriscalpium</taxon>
    </lineage>
</organism>
<comment type="caution">
    <text evidence="1">The sequence shown here is derived from an EMBL/GenBank/DDBJ whole genome shotgun (WGS) entry which is preliminary data.</text>
</comment>
<protein>
    <submittedName>
        <fullName evidence="1">Uncharacterized protein</fullName>
    </submittedName>
</protein>
<dbReference type="EMBL" id="MU276009">
    <property type="protein sequence ID" value="KAI0043661.1"/>
    <property type="molecule type" value="Genomic_DNA"/>
</dbReference>
<reference evidence="1" key="2">
    <citation type="journal article" date="2022" name="New Phytol.">
        <title>Evolutionary transition to the ectomycorrhizal habit in the genomes of a hyperdiverse lineage of mushroom-forming fungi.</title>
        <authorList>
            <person name="Looney B."/>
            <person name="Miyauchi S."/>
            <person name="Morin E."/>
            <person name="Drula E."/>
            <person name="Courty P.E."/>
            <person name="Kohler A."/>
            <person name="Kuo A."/>
            <person name="LaButti K."/>
            <person name="Pangilinan J."/>
            <person name="Lipzen A."/>
            <person name="Riley R."/>
            <person name="Andreopoulos W."/>
            <person name="He G."/>
            <person name="Johnson J."/>
            <person name="Nolan M."/>
            <person name="Tritt A."/>
            <person name="Barry K.W."/>
            <person name="Grigoriev I.V."/>
            <person name="Nagy L.G."/>
            <person name="Hibbett D."/>
            <person name="Henrissat B."/>
            <person name="Matheny P.B."/>
            <person name="Labbe J."/>
            <person name="Martin F.M."/>
        </authorList>
    </citation>
    <scope>NUCLEOTIDE SEQUENCE</scope>
    <source>
        <strain evidence="1">FP105234-sp</strain>
    </source>
</reference>
<accession>A0ACB8RHK7</accession>
<evidence type="ECO:0000313" key="2">
    <source>
        <dbReference type="Proteomes" id="UP000814033"/>
    </source>
</evidence>
<sequence length="139" mass="15997">MATVHPSRMGLVPQGSSDPHSSRAAPPAHDSRARSRSGERRRDSRSDRHDDDRHNERSRRRERSRERSPRPVRRGSPEYSEYRRPEARDMPPPPVPGQGQGDQAPWRKQENMYPQRREPLRSYGGEGGDYFESNVSTAP</sequence>
<evidence type="ECO:0000313" key="1">
    <source>
        <dbReference type="EMBL" id="KAI0043661.1"/>
    </source>
</evidence>